<evidence type="ECO:0000313" key="3">
    <source>
        <dbReference type="Proteomes" id="UP001291309"/>
    </source>
</evidence>
<protein>
    <submittedName>
        <fullName evidence="2">Uncharacterized protein</fullName>
    </submittedName>
</protein>
<dbReference type="RefSeq" id="WP_321550503.1">
    <property type="nucleotide sequence ID" value="NZ_JAXIVS010000016.1"/>
</dbReference>
<keyword evidence="1" id="KW-0812">Transmembrane</keyword>
<accession>A0ABU5HE95</accession>
<keyword evidence="3" id="KW-1185">Reference proteome</keyword>
<comment type="caution">
    <text evidence="2">The sequence shown here is derived from an EMBL/GenBank/DDBJ whole genome shotgun (WGS) entry which is preliminary data.</text>
</comment>
<dbReference type="EMBL" id="JAXIVS010000016">
    <property type="protein sequence ID" value="MDY7231788.1"/>
    <property type="molecule type" value="Genomic_DNA"/>
</dbReference>
<dbReference type="Proteomes" id="UP001291309">
    <property type="component" value="Unassembled WGS sequence"/>
</dbReference>
<gene>
    <name evidence="2" type="ORF">SYV04_35710</name>
</gene>
<evidence type="ECO:0000313" key="2">
    <source>
        <dbReference type="EMBL" id="MDY7231788.1"/>
    </source>
</evidence>
<organism evidence="2 3">
    <name type="scientific">Hyalangium rubrum</name>
    <dbReference type="NCBI Taxonomy" id="3103134"/>
    <lineage>
        <taxon>Bacteria</taxon>
        <taxon>Pseudomonadati</taxon>
        <taxon>Myxococcota</taxon>
        <taxon>Myxococcia</taxon>
        <taxon>Myxococcales</taxon>
        <taxon>Cystobacterineae</taxon>
        <taxon>Archangiaceae</taxon>
        <taxon>Hyalangium</taxon>
    </lineage>
</organism>
<reference evidence="2 3" key="1">
    <citation type="submission" date="2023-12" db="EMBL/GenBank/DDBJ databases">
        <title>the genome sequence of Hyalangium sp. s54d21.</title>
        <authorList>
            <person name="Zhang X."/>
        </authorList>
    </citation>
    <scope>NUCLEOTIDE SEQUENCE [LARGE SCALE GENOMIC DNA]</scope>
    <source>
        <strain evidence="3">s54d21</strain>
    </source>
</reference>
<sequence length="259" mass="27045">MRDALPAEVPAWAPSVEVNPPEEELPYIAMEPGEMTLFPSSEALPGEKTPPPGTPLPVLLLIAQAQAATGEERQALAYRINRLLEQMVLEGGSRHLADWFHHLIESDRLEGLVDGGGFACHETAIQGLLTMGFPYALEVRPEDLARVRLKAGRRARGSSIKPLAATVAAGGCLLQLVLDLARHGAMPSAGLTLEVGAVCAALVAVLRGKPGSPMRQMGLAVMVVAGLLSVFLGSLPGYAGLVSGLAALGAAALFANHES</sequence>
<name>A0ABU5HE95_9BACT</name>
<feature type="transmembrane region" description="Helical" evidence="1">
    <location>
        <begin position="184"/>
        <end position="205"/>
    </location>
</feature>
<evidence type="ECO:0000256" key="1">
    <source>
        <dbReference type="SAM" id="Phobius"/>
    </source>
</evidence>
<keyword evidence="1" id="KW-1133">Transmembrane helix</keyword>
<keyword evidence="1" id="KW-0472">Membrane</keyword>
<feature type="transmembrane region" description="Helical" evidence="1">
    <location>
        <begin position="217"/>
        <end position="232"/>
    </location>
</feature>
<proteinExistence type="predicted"/>